<evidence type="ECO:0000259" key="1">
    <source>
        <dbReference type="Pfam" id="PF01823"/>
    </source>
</evidence>
<accession>A0A2N0NKK4</accession>
<feature type="non-terminal residue" evidence="2">
    <location>
        <position position="1"/>
    </location>
</feature>
<evidence type="ECO:0000313" key="2">
    <source>
        <dbReference type="EMBL" id="PKB95096.1"/>
    </source>
</evidence>
<name>A0A2N0NKK4_9GLOM</name>
<comment type="caution">
    <text evidence="2">The sequence shown here is derived from an EMBL/GenBank/DDBJ whole genome shotgun (WGS) entry which is preliminary data.</text>
</comment>
<protein>
    <recommendedName>
        <fullName evidence="1">MACPF domain-containing protein</fullName>
    </recommendedName>
</protein>
<reference evidence="2 3" key="2">
    <citation type="submission" date="2017-09" db="EMBL/GenBank/DDBJ databases">
        <title>Extensive intraspecific genome diversity in a model arbuscular mycorrhizal fungus.</title>
        <authorList>
            <person name="Chen E.C."/>
            <person name="Morin E."/>
            <person name="Beaudet D."/>
            <person name="Noel J."/>
            <person name="Ndikumana S."/>
            <person name="Charron P."/>
            <person name="St-Onge C."/>
            <person name="Giorgi J."/>
            <person name="Grigoriev I.V."/>
            <person name="Roux C."/>
            <person name="Martin F.M."/>
            <person name="Corradi N."/>
        </authorList>
    </citation>
    <scope>NUCLEOTIDE SEQUENCE [LARGE SCALE GENOMIC DNA]</scope>
    <source>
        <strain evidence="2 3">A5</strain>
    </source>
</reference>
<feature type="domain" description="MACPF" evidence="1">
    <location>
        <begin position="26"/>
        <end position="106"/>
    </location>
</feature>
<dbReference type="InterPro" id="IPR020864">
    <property type="entry name" value="MACPF"/>
</dbReference>
<proteinExistence type="predicted"/>
<evidence type="ECO:0000313" key="3">
    <source>
        <dbReference type="Proteomes" id="UP000232722"/>
    </source>
</evidence>
<dbReference type="EMBL" id="LLXJ01005150">
    <property type="protein sequence ID" value="PKB95096.1"/>
    <property type="molecule type" value="Genomic_DNA"/>
</dbReference>
<dbReference type="Pfam" id="PF01823">
    <property type="entry name" value="MACPF"/>
    <property type="match status" value="1"/>
</dbReference>
<organism evidence="2 3">
    <name type="scientific">Rhizophagus irregularis</name>
    <dbReference type="NCBI Taxonomy" id="588596"/>
    <lineage>
        <taxon>Eukaryota</taxon>
        <taxon>Fungi</taxon>
        <taxon>Fungi incertae sedis</taxon>
        <taxon>Mucoromycota</taxon>
        <taxon>Glomeromycotina</taxon>
        <taxon>Glomeromycetes</taxon>
        <taxon>Glomerales</taxon>
        <taxon>Glomeraceae</taxon>
        <taxon>Rhizophagus</taxon>
    </lineage>
</organism>
<reference evidence="2 3" key="1">
    <citation type="submission" date="2016-04" db="EMBL/GenBank/DDBJ databases">
        <title>Genome analyses suggest a sexual origin of heterokaryosis in a supposedly ancient asexual fungus.</title>
        <authorList>
            <person name="Ropars J."/>
            <person name="Sedzielewska K."/>
            <person name="Noel J."/>
            <person name="Charron P."/>
            <person name="Farinelli L."/>
            <person name="Marton T."/>
            <person name="Kruger M."/>
            <person name="Pelin A."/>
            <person name="Brachmann A."/>
            <person name="Corradi N."/>
        </authorList>
    </citation>
    <scope>NUCLEOTIDE SEQUENCE [LARGE SCALE GENOMIC DNA]</scope>
    <source>
        <strain evidence="2 3">A5</strain>
    </source>
</reference>
<dbReference type="AlphaFoldDB" id="A0A2N0NKK4"/>
<gene>
    <name evidence="2" type="ORF">RhiirA5_437382</name>
</gene>
<sequence length="130" mass="14604">LGLSIGKSKDENFKDEVNSTYVYTEIGKASLKFNKENLELTSDFSNDVKNAIKCKDHNKFREIINKYGQFVPTEVILGGRVYFKGVKSLSENSTNKTKESSVNMNFGPSIAKIGDHLLMKISMKKFGINL</sequence>
<dbReference type="Proteomes" id="UP000232722">
    <property type="component" value="Unassembled WGS sequence"/>
</dbReference>